<evidence type="ECO:0000259" key="10">
    <source>
        <dbReference type="PROSITE" id="PS50026"/>
    </source>
</evidence>
<dbReference type="InterPro" id="IPR003410">
    <property type="entry name" value="HYR_dom"/>
</dbReference>
<dbReference type="SUPFAM" id="SSF57184">
    <property type="entry name" value="Growth factor receptor domain"/>
    <property type="match status" value="3"/>
</dbReference>
<dbReference type="InterPro" id="IPR036465">
    <property type="entry name" value="vWFA_dom_sf"/>
</dbReference>
<evidence type="ECO:0000256" key="2">
    <source>
        <dbReference type="ARBA" id="ARBA00022659"/>
    </source>
</evidence>
<keyword evidence="6" id="KW-0325">Glycoprotein</keyword>
<dbReference type="Gene3D" id="2.10.25.10">
    <property type="entry name" value="Laminin"/>
    <property type="match status" value="6"/>
</dbReference>
<feature type="domain" description="EGF-like" evidence="10">
    <location>
        <begin position="1318"/>
        <end position="1357"/>
    </location>
</feature>
<evidence type="ECO:0000256" key="8">
    <source>
        <dbReference type="PROSITE-ProRule" id="PRU00302"/>
    </source>
</evidence>
<dbReference type="Gene3D" id="3.40.50.410">
    <property type="entry name" value="von Willebrand factor, type A domain"/>
    <property type="match status" value="1"/>
</dbReference>
<evidence type="ECO:0000259" key="12">
    <source>
        <dbReference type="PROSITE" id="PS50825"/>
    </source>
</evidence>
<evidence type="ECO:0000259" key="11">
    <source>
        <dbReference type="PROSITE" id="PS50234"/>
    </source>
</evidence>
<dbReference type="PROSITE" id="PS51828">
    <property type="entry name" value="PTX_2"/>
    <property type="match status" value="1"/>
</dbReference>
<keyword evidence="2 8" id="KW-0768">Sushi</keyword>
<feature type="domain" description="EGF-like" evidence="10">
    <location>
        <begin position="1202"/>
        <end position="1239"/>
    </location>
</feature>
<dbReference type="FunFam" id="2.10.25.10:FF:000173">
    <property type="entry name" value="Neurogenic locus notch protein 2"/>
    <property type="match status" value="1"/>
</dbReference>
<dbReference type="GO" id="GO:0120035">
    <property type="term" value="P:regulation of plasma membrane bounded cell projection organization"/>
    <property type="evidence" value="ECO:0007669"/>
    <property type="project" value="UniProtKB-ARBA"/>
</dbReference>
<dbReference type="PANTHER" id="PTHR46393:SF7">
    <property type="entry name" value="COMPLEMENT C2"/>
    <property type="match status" value="1"/>
</dbReference>
<dbReference type="GO" id="GO:0040008">
    <property type="term" value="P:regulation of growth"/>
    <property type="evidence" value="ECO:0007669"/>
    <property type="project" value="UniProtKB-ARBA"/>
</dbReference>
<dbReference type="CDD" id="cd00054">
    <property type="entry name" value="EGF_CA"/>
    <property type="match status" value="5"/>
</dbReference>
<evidence type="ECO:0000313" key="16">
    <source>
        <dbReference type="Proteomes" id="UP001219518"/>
    </source>
</evidence>
<dbReference type="Pfam" id="PF00092">
    <property type="entry name" value="VWA"/>
    <property type="match status" value="1"/>
</dbReference>
<feature type="domain" description="Sushi" evidence="13">
    <location>
        <begin position="1663"/>
        <end position="1720"/>
    </location>
</feature>
<organism evidence="15 16">
    <name type="scientific">Frankliniella fusca</name>
    <dbReference type="NCBI Taxonomy" id="407009"/>
    <lineage>
        <taxon>Eukaryota</taxon>
        <taxon>Metazoa</taxon>
        <taxon>Ecdysozoa</taxon>
        <taxon>Arthropoda</taxon>
        <taxon>Hexapoda</taxon>
        <taxon>Insecta</taxon>
        <taxon>Pterygota</taxon>
        <taxon>Neoptera</taxon>
        <taxon>Paraneoptera</taxon>
        <taxon>Thysanoptera</taxon>
        <taxon>Terebrantia</taxon>
        <taxon>Thripoidea</taxon>
        <taxon>Thripidae</taxon>
        <taxon>Frankliniella</taxon>
    </lineage>
</organism>
<proteinExistence type="predicted"/>
<feature type="disulfide bond" evidence="7">
    <location>
        <begin position="1305"/>
        <end position="1314"/>
    </location>
</feature>
<dbReference type="PRINTS" id="PR00895">
    <property type="entry name" value="PENTAXIN"/>
</dbReference>
<dbReference type="SUPFAM" id="SSF49899">
    <property type="entry name" value="Concanavalin A-like lectins/glucanases"/>
    <property type="match status" value="1"/>
</dbReference>
<keyword evidence="4" id="KW-0677">Repeat</keyword>
<dbReference type="InterPro" id="IPR002035">
    <property type="entry name" value="VWF_A"/>
</dbReference>
<dbReference type="Pfam" id="PF00354">
    <property type="entry name" value="Pentaxin"/>
    <property type="match status" value="1"/>
</dbReference>
<gene>
    <name evidence="15" type="ORF">KUF71_011443</name>
</gene>
<dbReference type="PROSITE" id="PS50923">
    <property type="entry name" value="SUSHI"/>
    <property type="match status" value="10"/>
</dbReference>
<feature type="disulfide bond" evidence="7">
    <location>
        <begin position="1385"/>
        <end position="1394"/>
    </location>
</feature>
<dbReference type="GO" id="GO:0050769">
    <property type="term" value="P:positive regulation of neurogenesis"/>
    <property type="evidence" value="ECO:0007669"/>
    <property type="project" value="UniProtKB-ARBA"/>
</dbReference>
<evidence type="ECO:0000256" key="6">
    <source>
        <dbReference type="ARBA" id="ARBA00023180"/>
    </source>
</evidence>
<dbReference type="FunFam" id="2.10.25.10:FF:000031">
    <property type="entry name" value="neurogenic locus notch homolog protein 3"/>
    <property type="match status" value="1"/>
</dbReference>
<feature type="domain" description="VWFA" evidence="11">
    <location>
        <begin position="97"/>
        <end position="278"/>
    </location>
</feature>
<feature type="disulfide bond" evidence="7">
    <location>
        <begin position="1229"/>
        <end position="1238"/>
    </location>
</feature>
<dbReference type="CDD" id="cd01450">
    <property type="entry name" value="vWFA_subfamily_ECM"/>
    <property type="match status" value="1"/>
</dbReference>
<feature type="domain" description="EGF-like" evidence="10">
    <location>
        <begin position="1279"/>
        <end position="1315"/>
    </location>
</feature>
<dbReference type="GO" id="GO:0016318">
    <property type="term" value="P:ommatidial rotation"/>
    <property type="evidence" value="ECO:0007669"/>
    <property type="project" value="UniProtKB-ARBA"/>
</dbReference>
<dbReference type="PROSITE" id="PS50825">
    <property type="entry name" value="HYR"/>
    <property type="match status" value="2"/>
</dbReference>
<dbReference type="PANTHER" id="PTHR46393">
    <property type="entry name" value="SUSHI DOMAIN-CONTAINING PROTEIN"/>
    <property type="match status" value="1"/>
</dbReference>
<keyword evidence="1 7" id="KW-0245">EGF-like domain</keyword>
<feature type="domain" description="Sushi" evidence="13">
    <location>
        <begin position="1601"/>
        <end position="1662"/>
    </location>
</feature>
<evidence type="ECO:0000259" key="13">
    <source>
        <dbReference type="PROSITE" id="PS50923"/>
    </source>
</evidence>
<evidence type="ECO:0000313" key="15">
    <source>
        <dbReference type="EMBL" id="KAK3932115.1"/>
    </source>
</evidence>
<feature type="domain" description="Sushi" evidence="13">
    <location>
        <begin position="1780"/>
        <end position="1852"/>
    </location>
</feature>
<feature type="domain" description="EGF-like" evidence="10">
    <location>
        <begin position="1358"/>
        <end position="1395"/>
    </location>
</feature>
<dbReference type="GO" id="GO:0005911">
    <property type="term" value="C:cell-cell junction"/>
    <property type="evidence" value="ECO:0007669"/>
    <property type="project" value="UniProtKB-ARBA"/>
</dbReference>
<dbReference type="Pfam" id="PF02494">
    <property type="entry name" value="HYR"/>
    <property type="match status" value="2"/>
</dbReference>
<dbReference type="SUPFAM" id="SSF57535">
    <property type="entry name" value="Complement control module/SCR domain"/>
    <property type="match status" value="10"/>
</dbReference>
<dbReference type="SMART" id="SM00327">
    <property type="entry name" value="VWA"/>
    <property type="match status" value="1"/>
</dbReference>
<dbReference type="SMART" id="SM00032">
    <property type="entry name" value="CCP"/>
    <property type="match status" value="10"/>
</dbReference>
<dbReference type="PROSITE" id="PS01186">
    <property type="entry name" value="EGF_2"/>
    <property type="match status" value="5"/>
</dbReference>
<feature type="domain" description="Sushi" evidence="13">
    <location>
        <begin position="2075"/>
        <end position="2137"/>
    </location>
</feature>
<keyword evidence="16" id="KW-1185">Reference proteome</keyword>
<dbReference type="PROSITE" id="PS01187">
    <property type="entry name" value="EGF_CA"/>
    <property type="match status" value="1"/>
</dbReference>
<feature type="disulfide bond" evidence="8">
    <location>
        <begin position="398"/>
        <end position="441"/>
    </location>
</feature>
<evidence type="ECO:0000256" key="1">
    <source>
        <dbReference type="ARBA" id="ARBA00022536"/>
    </source>
</evidence>
<dbReference type="SMART" id="SM00179">
    <property type="entry name" value="EGF_CA"/>
    <property type="match status" value="6"/>
</dbReference>
<dbReference type="Pfam" id="PF07699">
    <property type="entry name" value="Ephrin_rec_like"/>
    <property type="match status" value="3"/>
</dbReference>
<dbReference type="GO" id="GO:0032991">
    <property type="term" value="C:protein-containing complex"/>
    <property type="evidence" value="ECO:0007669"/>
    <property type="project" value="UniProtKB-ARBA"/>
</dbReference>
<dbReference type="Pfam" id="PF00084">
    <property type="entry name" value="Sushi"/>
    <property type="match status" value="10"/>
</dbReference>
<feature type="domain" description="Sushi" evidence="13">
    <location>
        <begin position="470"/>
        <end position="536"/>
    </location>
</feature>
<dbReference type="GO" id="GO:0048056">
    <property type="term" value="P:R3/R4 cell differentiation"/>
    <property type="evidence" value="ECO:0007669"/>
    <property type="project" value="UniProtKB-ARBA"/>
</dbReference>
<feature type="domain" description="Sushi" evidence="13">
    <location>
        <begin position="537"/>
        <end position="603"/>
    </location>
</feature>
<feature type="domain" description="Sushi" evidence="13">
    <location>
        <begin position="396"/>
        <end position="456"/>
    </location>
</feature>
<dbReference type="InterPro" id="IPR000152">
    <property type="entry name" value="EGF-type_Asp/Asn_hydroxyl_site"/>
</dbReference>
<evidence type="ECO:0000259" key="14">
    <source>
        <dbReference type="PROSITE" id="PS51828"/>
    </source>
</evidence>
<dbReference type="PROSITE" id="PS00022">
    <property type="entry name" value="EGF_1"/>
    <property type="match status" value="6"/>
</dbReference>
<feature type="disulfide bond" evidence="8">
    <location>
        <begin position="1889"/>
        <end position="1916"/>
    </location>
</feature>
<feature type="domain" description="EGF-like" evidence="10">
    <location>
        <begin position="1241"/>
        <end position="1277"/>
    </location>
</feature>
<dbReference type="SMART" id="SM00159">
    <property type="entry name" value="PTX"/>
    <property type="match status" value="1"/>
</dbReference>
<feature type="disulfide bond" evidence="8">
    <location>
        <begin position="1691"/>
        <end position="1718"/>
    </location>
</feature>
<dbReference type="Gene3D" id="2.10.50.10">
    <property type="entry name" value="Tumor Necrosis Factor Receptor, subunit A, domain 2"/>
    <property type="match status" value="2"/>
</dbReference>
<protein>
    <submittedName>
        <fullName evidence="15">Sushi, von Willebrand factor type A, EGF and pentraxin domain-containing protein 1</fullName>
    </submittedName>
</protein>
<dbReference type="InterPro" id="IPR000436">
    <property type="entry name" value="Sushi_SCR_CCP_dom"/>
</dbReference>
<feature type="domain" description="EGF-like" evidence="10">
    <location>
        <begin position="1163"/>
        <end position="1200"/>
    </location>
</feature>
<evidence type="ECO:0000256" key="3">
    <source>
        <dbReference type="ARBA" id="ARBA00022729"/>
    </source>
</evidence>
<name>A0AAE1I4A8_9NEOP</name>
<dbReference type="CDD" id="cd00033">
    <property type="entry name" value="CCP"/>
    <property type="match status" value="9"/>
</dbReference>
<dbReference type="InterPro" id="IPR001881">
    <property type="entry name" value="EGF-like_Ca-bd_dom"/>
</dbReference>
<dbReference type="SMART" id="SM00181">
    <property type="entry name" value="EGF"/>
    <property type="match status" value="7"/>
</dbReference>
<accession>A0AAE1I4A8</accession>
<feature type="disulfide bond" evidence="7">
    <location>
        <begin position="1267"/>
        <end position="1276"/>
    </location>
</feature>
<dbReference type="InterPro" id="IPR035976">
    <property type="entry name" value="Sushi/SCR/CCP_sf"/>
</dbReference>
<feature type="domain" description="Sushi" evidence="13">
    <location>
        <begin position="2014"/>
        <end position="2074"/>
    </location>
</feature>
<feature type="disulfide bond" evidence="8">
    <location>
        <begin position="427"/>
        <end position="454"/>
    </location>
</feature>
<dbReference type="EMBL" id="JAHWGI010001434">
    <property type="protein sequence ID" value="KAK3932115.1"/>
    <property type="molecule type" value="Genomic_DNA"/>
</dbReference>
<dbReference type="SUPFAM" id="SSF53300">
    <property type="entry name" value="vWA-like"/>
    <property type="match status" value="1"/>
</dbReference>
<dbReference type="PROSITE" id="PS00010">
    <property type="entry name" value="ASX_HYDROXYL"/>
    <property type="match status" value="2"/>
</dbReference>
<sequence>MMRQKNVHCMCILFSFMLLVFSTSNSLSLDNRVDDFVRQARQTSNVTLEIIGTHVLQTKSQNDTTFKNDGMKKVEQLGVVLKKKVEMLLIQSSTKLEIVFLIDASSSVGDQNFISELKFIKKLLADFSISQNETRVAVITFSDPDKVLRHVDHISVPSSELHKCNMIHQDLPNIKYSGGVTYTMGALIEAQSVLEWSRIGAQKAVFLITDGFSNGGDPVPVAQILKENGTFIFTFGIQSGNIDELENIASSPKEEFSYLVDSFDQFEAVGRRALHQDLTPGSYQPLNDVSLCQSICPDSEKGDNGCCDLHAHCSCGTGSGHYRCLCNPGFYGSGLRNSCQSCPSGTYHDGQRPGDVSACIACPDPNHITVIGNASSKSSCICQKGFFAKGDFCEVITCPVLYPPENGYFVKGGMCQNVFNAACGMRCRLGYTLHGSSIRLCQESGTWSGKSPKCVVKMCPIPEKPLNGSVRCSLEPSGLNDSLNPIFPRNMSLANLYAVDTECQFTCNPGHIIIGSRKRTCLPLARWDGLRTVCKPVTCRPLAKIAYGKVVPSSCTESAKLPFGQKCDISCEEGYRLVGPTSRKCGGKGGLWTMKATPSKCIDEQPPIINCPDNIVVTTDFGEGFATVTIPQPSVYDNSGQRPVYWSQPTISSPLVIPIGHIQISFIAMDTTHNQAMCNMTVTVLDKEPPVVDSCISPKPFNIFETKGDAAVKWQEPEFHDNSGKISMIDTSPTNRAFPVGKTEISITAYDESGNNSTCVLEVIVEESLCNQHTPNIPNADIMCTYEQENAVNCSVTCKDGFVFDDYVQERNKYFSLQSGTLVFMCKDVQTFDIPQCAEAALPNSISQKGEISFIASGGACNNSELIDKLKYSVEIEFNTKAEEFCMSNNNSSCHIYNTNASCEEIASFGEEETNIIHHVKREINFHTSSFVSINHQPPKQRLQIRDTEAASHHRSTINVQFEVLSQLQNTFPKKKVKSDFLQNNNFSQLKESLAKVTVPLPTNVIMKTLEWKGKDLVLKCSDGSVIHSSGVCVKCPTGTFFSNATFKCLPCPLGEYQNLDGQTKCLPCPKGMSTKYGGSRNANDCLYLCQPGSFGRILVSNPSQNNGAVSPCTLCHPGTYQPNHGATSCLPCPSGLHPLKKGSKSVKDCFQSLGQVGNSWLHSTNCASEMCRNGGSCRALPLGFVSCDCPFGFYGSFCESVYNFCNSAPCLNGAHCIENNLKGYTCKCPSGYTGKNCEEEVDDCSSNPCLNNSTCEDLSDGFFCDCPDGFQGPKCEENIDDCTSKPCGENGICVDSISNYTCLCVNGYSGRNCENEPDDPCLENNSPCLNGATCVTTVSGSYKCICPLGFEGSNCSRKDSCVSSPCLNNGICLKKEQGGHICRCKRYFTGKACETSLLSDFVIYMHSPSVTDYAMVDFPSQNLSKVTACMWLQSQDGFNYGTAFSYATKRQFNSFTLTDYNGFVLYVNGNKVVTDVSTNDGLWHYVCVTWQSNLGLWRIYLDGSLKDFGSMLSSNSKINGGGKFVIGQEQDSFGGSFSEAESLIGRIYRLELWDEILDQATIYQLAKECLQSFEGSVLKWSDFLSNIHGTLKIENSTFCLECPQPDALWHGTVTVAKNGNGSIATYECDNGFVVQKTSLKSVMRHCLKQGYWGGSPPVCVRRSCGFPGNLPGGTFQGNSFLYSDIVKYNCHFGAKLIGNSTRTCLDNGNWSGVLPVCEGNKCPTLSAPKHGKVTMDEKVEGIQRVQFSCENGFYIDGVEVVTCMHDGTWDETVPDCLPILCPSPPRFQNAIQKNTSEVKYSFMDIVHYECDLGYTFTASSSSAIYCNKDGKWCPFVNRATHLNLSLPSCEVQKCMKPDDIFHGRWLIKNGTAIDTHHYSTGTVLIAECDVNFKMHGPKSKNCKDRAWFPLEITQCVKATCDTESLPFDVPHSILHLDGEEVGDTATLSCKDGFQLSKATSGTHTIEEISAMVVPQNSMTWICDSDSSWITKNRDLSSIEEIWLACLPKRVTSILCSRPKAPPFGYILSQDAVKESITGTVIAIHCRTGFRLEGASYMVCGEDGLWHGSAVCKPVKCRSLPHHPKMIVTRTTAVGQDMEFGNLVSFSCIPGFKALGDLSIRCQSTGRWSPLRGSCVSES</sequence>
<evidence type="ECO:0000256" key="9">
    <source>
        <dbReference type="SAM" id="SignalP"/>
    </source>
</evidence>
<dbReference type="Gene3D" id="2.10.70.10">
    <property type="entry name" value="Complement Module, domain 1"/>
    <property type="match status" value="10"/>
</dbReference>
<feature type="disulfide bond" evidence="8">
    <location>
        <begin position="507"/>
        <end position="534"/>
    </location>
</feature>
<dbReference type="InterPro" id="IPR001759">
    <property type="entry name" value="PTX_dom"/>
</dbReference>
<dbReference type="InterPro" id="IPR013320">
    <property type="entry name" value="ConA-like_dom_sf"/>
</dbReference>
<dbReference type="InterPro" id="IPR018097">
    <property type="entry name" value="EGF_Ca-bd_CS"/>
</dbReference>
<feature type="chain" id="PRO_5042205238" evidence="9">
    <location>
        <begin position="23"/>
        <end position="2139"/>
    </location>
</feature>
<evidence type="ECO:0000256" key="7">
    <source>
        <dbReference type="PROSITE-ProRule" id="PRU00076"/>
    </source>
</evidence>
<dbReference type="InterPro" id="IPR000742">
    <property type="entry name" value="EGF"/>
</dbReference>
<dbReference type="SMART" id="SM01411">
    <property type="entry name" value="Ephrin_rec_like"/>
    <property type="match status" value="3"/>
</dbReference>
<feature type="disulfide bond" evidence="8">
    <location>
        <begin position="1750"/>
        <end position="1777"/>
    </location>
</feature>
<dbReference type="SUPFAM" id="SSF57196">
    <property type="entry name" value="EGF/Laminin"/>
    <property type="match status" value="3"/>
</dbReference>
<reference evidence="15" key="2">
    <citation type="journal article" date="2023" name="BMC Genomics">
        <title>Pest status, molecular evolution, and epigenetic factors derived from the genome assembly of Frankliniella fusca, a thysanopteran phytovirus vector.</title>
        <authorList>
            <person name="Catto M.A."/>
            <person name="Labadie P.E."/>
            <person name="Jacobson A.L."/>
            <person name="Kennedy G.G."/>
            <person name="Srinivasan R."/>
            <person name="Hunt B.G."/>
        </authorList>
    </citation>
    <scope>NUCLEOTIDE SEQUENCE</scope>
    <source>
        <strain evidence="15">PL_HMW_Pooled</strain>
    </source>
</reference>
<dbReference type="Proteomes" id="UP001219518">
    <property type="component" value="Unassembled WGS sequence"/>
</dbReference>
<comment type="caution">
    <text evidence="15">The sequence shown here is derived from an EMBL/GenBank/DDBJ whole genome shotgun (WGS) entry which is preliminary data.</text>
</comment>
<dbReference type="GO" id="GO:0007411">
    <property type="term" value="P:axon guidance"/>
    <property type="evidence" value="ECO:0007669"/>
    <property type="project" value="UniProtKB-ARBA"/>
</dbReference>
<dbReference type="PROSITE" id="PS50234">
    <property type="entry name" value="VWFA"/>
    <property type="match status" value="1"/>
</dbReference>
<feature type="domain" description="Sushi" evidence="13">
    <location>
        <begin position="1721"/>
        <end position="1779"/>
    </location>
</feature>
<keyword evidence="5 7" id="KW-1015">Disulfide bond</keyword>
<dbReference type="InterPro" id="IPR011641">
    <property type="entry name" value="Tyr-kin_ephrin_A/B_rcpt-like"/>
</dbReference>
<dbReference type="FunFam" id="2.10.25.10:FF:000012">
    <property type="entry name" value="Delta-like protein"/>
    <property type="match status" value="1"/>
</dbReference>
<comment type="caution">
    <text evidence="7">Lacks conserved residue(s) required for the propagation of feature annotation.</text>
</comment>
<feature type="domain" description="HYR" evidence="12">
    <location>
        <begin position="602"/>
        <end position="684"/>
    </location>
</feature>
<dbReference type="FunFam" id="2.10.50.10:FF:000018">
    <property type="entry name" value="Sushi, von Willebrand factor type A, EGF and pentraxin domain-containing 1"/>
    <property type="match status" value="1"/>
</dbReference>
<feature type="domain" description="Sushi" evidence="13">
    <location>
        <begin position="1853"/>
        <end position="1918"/>
    </location>
</feature>
<feature type="domain" description="HYR" evidence="12">
    <location>
        <begin position="685"/>
        <end position="767"/>
    </location>
</feature>
<feature type="disulfide bond" evidence="7">
    <location>
        <begin position="1190"/>
        <end position="1199"/>
    </location>
</feature>
<dbReference type="Pfam" id="PF00008">
    <property type="entry name" value="EGF"/>
    <property type="match status" value="4"/>
</dbReference>
<feature type="disulfide bond" evidence="7">
    <location>
        <begin position="1347"/>
        <end position="1356"/>
    </location>
</feature>
<feature type="domain" description="Pentraxin (PTX)" evidence="14">
    <location>
        <begin position="1399"/>
        <end position="1600"/>
    </location>
</feature>
<dbReference type="FunFam" id="2.10.25.10:FF:000109">
    <property type="entry name" value="Notch homolog 4, [Drosophila]"/>
    <property type="match status" value="1"/>
</dbReference>
<dbReference type="InterPro" id="IPR009030">
    <property type="entry name" value="Growth_fac_rcpt_cys_sf"/>
</dbReference>
<evidence type="ECO:0000256" key="5">
    <source>
        <dbReference type="ARBA" id="ARBA00023157"/>
    </source>
</evidence>
<feature type="disulfide bond" evidence="8">
    <location>
        <begin position="2108"/>
        <end position="2135"/>
    </location>
</feature>
<evidence type="ECO:0000256" key="4">
    <source>
        <dbReference type="ARBA" id="ARBA00022737"/>
    </source>
</evidence>
<dbReference type="GO" id="GO:0005509">
    <property type="term" value="F:calcium ion binding"/>
    <property type="evidence" value="ECO:0007669"/>
    <property type="project" value="InterPro"/>
</dbReference>
<keyword evidence="3 9" id="KW-0732">Signal</keyword>
<reference evidence="15" key="1">
    <citation type="submission" date="2021-07" db="EMBL/GenBank/DDBJ databases">
        <authorList>
            <person name="Catto M.A."/>
            <person name="Jacobson A."/>
            <person name="Kennedy G."/>
            <person name="Labadie P."/>
            <person name="Hunt B.G."/>
            <person name="Srinivasan R."/>
        </authorList>
    </citation>
    <scope>NUCLEOTIDE SEQUENCE</scope>
    <source>
        <strain evidence="15">PL_HMW_Pooled</strain>
        <tissue evidence="15">Head</tissue>
    </source>
</reference>
<feature type="signal peptide" evidence="9">
    <location>
        <begin position="1"/>
        <end position="22"/>
    </location>
</feature>
<dbReference type="PROSITE" id="PS50026">
    <property type="entry name" value="EGF_3"/>
    <property type="match status" value="6"/>
</dbReference>
<dbReference type="Gene3D" id="2.60.120.200">
    <property type="match status" value="1"/>
</dbReference>